<keyword evidence="3" id="KW-1185">Reference proteome</keyword>
<keyword evidence="1" id="KW-0812">Transmembrane</keyword>
<gene>
    <name evidence="2" type="ORF">ACK4CT_18095</name>
</gene>
<evidence type="ECO:0000313" key="2">
    <source>
        <dbReference type="EMBL" id="MFN6545100.1"/>
    </source>
</evidence>
<feature type="transmembrane region" description="Helical" evidence="1">
    <location>
        <begin position="40"/>
        <end position="59"/>
    </location>
</feature>
<sequence>MIVSLLGWIMVIRGILLIAFPDLFMYIADRTIGAEGIWRTGFAVLVLVGLYLTYAGWVARPEPTASPVVSPGSDLPRAA</sequence>
<organism evidence="2 3">
    <name type="scientific">Mycolicibacterium nivoides</name>
    <dbReference type="NCBI Taxonomy" id="2487344"/>
    <lineage>
        <taxon>Bacteria</taxon>
        <taxon>Bacillati</taxon>
        <taxon>Actinomycetota</taxon>
        <taxon>Actinomycetes</taxon>
        <taxon>Mycobacteriales</taxon>
        <taxon>Mycobacteriaceae</taxon>
        <taxon>Mycolicibacterium</taxon>
    </lineage>
</organism>
<dbReference type="RefSeq" id="WP_409543915.1">
    <property type="nucleotide sequence ID" value="NZ_JBKBDD010000006.1"/>
</dbReference>
<evidence type="ECO:0000313" key="3">
    <source>
        <dbReference type="Proteomes" id="UP001635816"/>
    </source>
</evidence>
<accession>A0ABW9LBT6</accession>
<keyword evidence="1" id="KW-0472">Membrane</keyword>
<feature type="transmembrane region" description="Helical" evidence="1">
    <location>
        <begin position="6"/>
        <end position="28"/>
    </location>
</feature>
<name>A0ABW9LBT6_9MYCO</name>
<dbReference type="Proteomes" id="UP001635816">
    <property type="component" value="Unassembled WGS sequence"/>
</dbReference>
<reference evidence="2 3" key="1">
    <citation type="submission" date="2024-12" db="EMBL/GenBank/DDBJ databases">
        <title>The coexistence of Mycolicibacterium septicum and Mycolicibacterium nivoides in clinical samples.</title>
        <authorList>
            <person name="Wang C."/>
            <person name="Feng Y."/>
            <person name="Zong Z."/>
        </authorList>
    </citation>
    <scope>NUCLEOTIDE SEQUENCE [LARGE SCALE GENOMIC DNA]</scope>
    <source>
        <strain evidence="2 3">120309</strain>
    </source>
</reference>
<proteinExistence type="predicted"/>
<dbReference type="EMBL" id="JBKBDD010000006">
    <property type="protein sequence ID" value="MFN6545100.1"/>
    <property type="molecule type" value="Genomic_DNA"/>
</dbReference>
<comment type="caution">
    <text evidence="2">The sequence shown here is derived from an EMBL/GenBank/DDBJ whole genome shotgun (WGS) entry which is preliminary data.</text>
</comment>
<keyword evidence="1" id="KW-1133">Transmembrane helix</keyword>
<protein>
    <submittedName>
        <fullName evidence="2">Uncharacterized protein</fullName>
    </submittedName>
</protein>
<evidence type="ECO:0000256" key="1">
    <source>
        <dbReference type="SAM" id="Phobius"/>
    </source>
</evidence>